<organism evidence="2 3">
    <name type="scientific">Streptomyces xanthophaeus</name>
    <dbReference type="NCBI Taxonomy" id="67385"/>
    <lineage>
        <taxon>Bacteria</taxon>
        <taxon>Bacillati</taxon>
        <taxon>Actinomycetota</taxon>
        <taxon>Actinomycetes</taxon>
        <taxon>Kitasatosporales</taxon>
        <taxon>Streptomycetaceae</taxon>
        <taxon>Streptomyces</taxon>
    </lineage>
</organism>
<gene>
    <name evidence="2" type="ORF">Sxan_31890</name>
</gene>
<sequence length="49" mass="5293">MAWLRGEYPMEDLLRVLVAGALTGGLIGLAGALGRRNRRRREGGDANGR</sequence>
<feature type="transmembrane region" description="Helical" evidence="1">
    <location>
        <begin position="13"/>
        <end position="33"/>
    </location>
</feature>
<dbReference type="AlphaFoldDB" id="A0A919GWJ3"/>
<keyword evidence="3" id="KW-1185">Reference proteome</keyword>
<name>A0A919GWJ3_9ACTN</name>
<reference evidence="2" key="1">
    <citation type="submission" date="2020-09" db="EMBL/GenBank/DDBJ databases">
        <title>Whole genome shotgun sequence of Streptomyces xanthophaeus NBRC 12829.</title>
        <authorList>
            <person name="Komaki H."/>
            <person name="Tamura T."/>
        </authorList>
    </citation>
    <scope>NUCLEOTIDE SEQUENCE</scope>
    <source>
        <strain evidence="2">NBRC 12829</strain>
    </source>
</reference>
<evidence type="ECO:0000313" key="3">
    <source>
        <dbReference type="Proteomes" id="UP000600026"/>
    </source>
</evidence>
<comment type="caution">
    <text evidence="2">The sequence shown here is derived from an EMBL/GenBank/DDBJ whole genome shotgun (WGS) entry which is preliminary data.</text>
</comment>
<keyword evidence="1" id="KW-0472">Membrane</keyword>
<dbReference type="EMBL" id="BNEE01000006">
    <property type="protein sequence ID" value="GHI85825.1"/>
    <property type="molecule type" value="Genomic_DNA"/>
</dbReference>
<evidence type="ECO:0000256" key="1">
    <source>
        <dbReference type="SAM" id="Phobius"/>
    </source>
</evidence>
<accession>A0A919GWJ3</accession>
<protein>
    <submittedName>
        <fullName evidence="2">Uncharacterized protein</fullName>
    </submittedName>
</protein>
<dbReference type="Proteomes" id="UP000600026">
    <property type="component" value="Unassembled WGS sequence"/>
</dbReference>
<evidence type="ECO:0000313" key="2">
    <source>
        <dbReference type="EMBL" id="GHI85825.1"/>
    </source>
</evidence>
<keyword evidence="1" id="KW-0812">Transmembrane</keyword>
<keyword evidence="1" id="KW-1133">Transmembrane helix</keyword>
<proteinExistence type="predicted"/>